<reference evidence="2" key="1">
    <citation type="journal article" date="2019" name="Int. J. Syst. Evol. Microbiol.">
        <title>The Global Catalogue of Microorganisms (GCM) 10K type strain sequencing project: providing services to taxonomists for standard genome sequencing and annotation.</title>
        <authorList>
            <consortium name="The Broad Institute Genomics Platform"/>
            <consortium name="The Broad Institute Genome Sequencing Center for Infectious Disease"/>
            <person name="Wu L."/>
            <person name="Ma J."/>
        </authorList>
    </citation>
    <scope>NUCLEOTIDE SEQUENCE [LARGE SCALE GENOMIC DNA]</scope>
    <source>
        <strain evidence="2">KCTC 42143</strain>
    </source>
</reference>
<evidence type="ECO:0000313" key="1">
    <source>
        <dbReference type="EMBL" id="MFD1800105.1"/>
    </source>
</evidence>
<organism evidence="1 2">
    <name type="scientific">Carnobacterium antarcticum</name>
    <dbReference type="NCBI Taxonomy" id="2126436"/>
    <lineage>
        <taxon>Bacteria</taxon>
        <taxon>Bacillati</taxon>
        <taxon>Bacillota</taxon>
        <taxon>Bacilli</taxon>
        <taxon>Lactobacillales</taxon>
        <taxon>Carnobacteriaceae</taxon>
        <taxon>Carnobacterium</taxon>
    </lineage>
</organism>
<dbReference type="Proteomes" id="UP001597285">
    <property type="component" value="Unassembled WGS sequence"/>
</dbReference>
<sequence>MHELNKMSNVELEEFLTRQKETTSFTFTMTKADETEEEIVLKNEPKAFEFLKAHKDETFELKEASELI</sequence>
<name>A0ABW4NNT8_9LACT</name>
<comment type="caution">
    <text evidence="1">The sequence shown here is derived from an EMBL/GenBank/DDBJ whole genome shotgun (WGS) entry which is preliminary data.</text>
</comment>
<keyword evidence="2" id="KW-1185">Reference proteome</keyword>
<protein>
    <submittedName>
        <fullName evidence="1">Uncharacterized protein</fullName>
    </submittedName>
</protein>
<accession>A0ABW4NNT8</accession>
<proteinExistence type="predicted"/>
<dbReference type="EMBL" id="JBHUFF010000017">
    <property type="protein sequence ID" value="MFD1800105.1"/>
    <property type="molecule type" value="Genomic_DNA"/>
</dbReference>
<gene>
    <name evidence="1" type="ORF">ACFSBK_09625</name>
</gene>
<evidence type="ECO:0000313" key="2">
    <source>
        <dbReference type="Proteomes" id="UP001597285"/>
    </source>
</evidence>
<dbReference type="RefSeq" id="WP_058919715.1">
    <property type="nucleotide sequence ID" value="NZ_JBHSQC010000023.1"/>
</dbReference>